<dbReference type="PANTHER" id="PTHR30069">
    <property type="entry name" value="TONB-DEPENDENT OUTER MEMBRANE RECEPTOR"/>
    <property type="match status" value="1"/>
</dbReference>
<gene>
    <name evidence="11" type="ORF">ABQJ56_06430</name>
</gene>
<evidence type="ECO:0000313" key="11">
    <source>
        <dbReference type="EMBL" id="MEW9623861.1"/>
    </source>
</evidence>
<proteinExistence type="predicted"/>
<dbReference type="Pfam" id="PF25183">
    <property type="entry name" value="OMP_b-brl_4"/>
    <property type="match status" value="2"/>
</dbReference>
<dbReference type="InterPro" id="IPR036942">
    <property type="entry name" value="Beta-barrel_TonB_sf"/>
</dbReference>
<evidence type="ECO:0000256" key="5">
    <source>
        <dbReference type="ARBA" id="ARBA00023136"/>
    </source>
</evidence>
<keyword evidence="5" id="KW-0472">Membrane</keyword>
<keyword evidence="8" id="KW-0732">Signal</keyword>
<evidence type="ECO:0000256" key="6">
    <source>
        <dbReference type="ARBA" id="ARBA00023237"/>
    </source>
</evidence>
<dbReference type="InterPro" id="IPR039426">
    <property type="entry name" value="TonB-dep_rcpt-like"/>
</dbReference>
<accession>A0ABV3QN13</accession>
<protein>
    <submittedName>
        <fullName evidence="11">TonB-dependent receptor</fullName>
    </submittedName>
</protein>
<dbReference type="Gene3D" id="2.40.170.20">
    <property type="entry name" value="TonB-dependent receptor, beta-barrel domain"/>
    <property type="match status" value="1"/>
</dbReference>
<feature type="domain" description="TonB-dependent transporter Oar-like beta-barrel" evidence="10">
    <location>
        <begin position="354"/>
        <end position="615"/>
    </location>
</feature>
<evidence type="ECO:0000256" key="8">
    <source>
        <dbReference type="SAM" id="SignalP"/>
    </source>
</evidence>
<feature type="chain" id="PRO_5046947665" evidence="8">
    <location>
        <begin position="38"/>
        <end position="1044"/>
    </location>
</feature>
<keyword evidence="12" id="KW-1185">Reference proteome</keyword>
<comment type="caution">
    <text evidence="11">The sequence shown here is derived from an EMBL/GenBank/DDBJ whole genome shotgun (WGS) entry which is preliminary data.</text>
</comment>
<dbReference type="InterPro" id="IPR037066">
    <property type="entry name" value="Plug_dom_sf"/>
</dbReference>
<evidence type="ECO:0000256" key="3">
    <source>
        <dbReference type="ARBA" id="ARBA00022452"/>
    </source>
</evidence>
<evidence type="ECO:0000256" key="1">
    <source>
        <dbReference type="ARBA" id="ARBA00004571"/>
    </source>
</evidence>
<dbReference type="InterPro" id="IPR012910">
    <property type="entry name" value="Plug_dom"/>
</dbReference>
<evidence type="ECO:0000259" key="9">
    <source>
        <dbReference type="Pfam" id="PF07715"/>
    </source>
</evidence>
<organism evidence="11 12">
    <name type="scientific">Rhodanobacter geophilus</name>
    <dbReference type="NCBI Taxonomy" id="3162488"/>
    <lineage>
        <taxon>Bacteria</taxon>
        <taxon>Pseudomonadati</taxon>
        <taxon>Pseudomonadota</taxon>
        <taxon>Gammaproteobacteria</taxon>
        <taxon>Lysobacterales</taxon>
        <taxon>Rhodanobacteraceae</taxon>
        <taxon>Rhodanobacter</taxon>
    </lineage>
</organism>
<dbReference type="InterPro" id="IPR057601">
    <property type="entry name" value="Oar-like_b-barrel"/>
</dbReference>
<feature type="compositionally biased region" description="Polar residues" evidence="7">
    <location>
        <begin position="475"/>
        <end position="489"/>
    </location>
</feature>
<dbReference type="EMBL" id="JBFOHL010000004">
    <property type="protein sequence ID" value="MEW9623861.1"/>
    <property type="molecule type" value="Genomic_DNA"/>
</dbReference>
<keyword evidence="4" id="KW-0812">Transmembrane</keyword>
<name>A0ABV3QN13_9GAMM</name>
<dbReference type="Pfam" id="PF07715">
    <property type="entry name" value="Plug"/>
    <property type="match status" value="1"/>
</dbReference>
<evidence type="ECO:0000313" key="12">
    <source>
        <dbReference type="Proteomes" id="UP001556170"/>
    </source>
</evidence>
<comment type="subcellular location">
    <subcellularLocation>
        <location evidence="1">Cell outer membrane</location>
        <topology evidence="1">Multi-pass membrane protein</topology>
    </subcellularLocation>
</comment>
<feature type="signal peptide" evidence="8">
    <location>
        <begin position="1"/>
        <end position="37"/>
    </location>
</feature>
<evidence type="ECO:0000256" key="4">
    <source>
        <dbReference type="ARBA" id="ARBA00022692"/>
    </source>
</evidence>
<dbReference type="Gene3D" id="2.170.130.10">
    <property type="entry name" value="TonB-dependent receptor, plug domain"/>
    <property type="match status" value="1"/>
</dbReference>
<sequence>MKGKSRSALHRNDVLKRKALPLAIGLLACGAAGTAWAQATNGTIYGSVPVAPGEIIQITSGGGFNRSIPVSESGRYSITLPVGTYTVSLLQNGKVVQSRTDVTPVAAGAVAVDFSSTAGGSANAVNLNAINVTANAIPAIDVTTTNQVTTITSKQLQQLPLARTAEDIAMLAPGVNMGSPELGTGPLGTPINVFGGASTAENAYYVDGMNVTEALNSQGGITLPYGAIDQQQTYISGYDARYGRSIGGVINQIGKSGTNDWHFGARVLWQPASLRANPDNLYYNNPLLAGDPVYSPGDMAVYRNGNRSQETIYDAYVSGPLIKDKLFFFLSAERDDSQYRSTPEFGNGVTDSFSEHDPKFFGKLNWNINDSNVLTLSYLQNAHQTQGTYYDFDYDTLKSGAFDYLGQYNKTVFKMGVLNYTSYLTDDITLNATYGKMHGQYYSTQPAYPGYDPELPHIASASLQDPRFAPPGGIVNSQSSSELSDPNHSESITNYRLSLDWKLGSHDLQVGIDNINSFDIDDGAQNTGPGYQWMYGATGPNTPVFGDDPNVPPYVAPSSQCSLGSDGKTHCYYVQKHTDLSVATVRVTQRAQYIMDNWQVTPNLLLNLGLRNDQFVNYDASGVPYIRETKPQWAPRLGFSWDVHGDSSLKVFGNAGRYYLALPTQVALSIAAPVTNAGIYGTYTGIDPVTGVPTGFTPLPQTPSTGVSIDNEYGQAKDPRVSAARNARAEFSDNYVLGMQQQFHMLGTSWVFGATGTYQRMSRIIDDFDDEQIECAAGLAQGYSWMTPADCSDYAQSLVLINPGVTNYLWMKSPSGGLVPVTLSAADQGFPKAPERRYYSLDLSLEHAWDGKWFAKFDYVFSRTWGNTEGPVSTYSQQGGSYESLTTAWDFPERMEWSGGVLPNNRAHQFKIFGAYALTPEWTVGADLYITSGTPVMCRGGYGPAQLALHGSHTYYWCGGVPVPPGSLGNTPWVHNVDLSLDYKPAWAQHKLDFNLAVFNVLNDQTTIFYNDFYGTTSSPNPDYGRVQDTRSPRSVRFSIAYDF</sequence>
<dbReference type="PROSITE" id="PS51257">
    <property type="entry name" value="PROKAR_LIPOPROTEIN"/>
    <property type="match status" value="1"/>
</dbReference>
<evidence type="ECO:0000256" key="7">
    <source>
        <dbReference type="SAM" id="MobiDB-lite"/>
    </source>
</evidence>
<feature type="domain" description="TonB-dependent receptor plug" evidence="9">
    <location>
        <begin position="143"/>
        <end position="249"/>
    </location>
</feature>
<dbReference type="PANTHER" id="PTHR30069:SF46">
    <property type="entry name" value="OAR PROTEIN"/>
    <property type="match status" value="1"/>
</dbReference>
<keyword evidence="3" id="KW-1134">Transmembrane beta strand</keyword>
<feature type="region of interest" description="Disordered" evidence="7">
    <location>
        <begin position="469"/>
        <end position="489"/>
    </location>
</feature>
<evidence type="ECO:0000259" key="10">
    <source>
        <dbReference type="Pfam" id="PF25183"/>
    </source>
</evidence>
<dbReference type="SUPFAM" id="SSF56935">
    <property type="entry name" value="Porins"/>
    <property type="match status" value="1"/>
</dbReference>
<keyword evidence="2" id="KW-0813">Transport</keyword>
<feature type="domain" description="TonB-dependent transporter Oar-like beta-barrel" evidence="10">
    <location>
        <begin position="626"/>
        <end position="1036"/>
    </location>
</feature>
<keyword evidence="6" id="KW-0998">Cell outer membrane</keyword>
<dbReference type="Proteomes" id="UP001556170">
    <property type="component" value="Unassembled WGS sequence"/>
</dbReference>
<keyword evidence="11" id="KW-0675">Receptor</keyword>
<reference evidence="11 12" key="1">
    <citation type="submission" date="2024-06" db="EMBL/GenBank/DDBJ databases">
        <authorList>
            <person name="Woo H."/>
        </authorList>
    </citation>
    <scope>NUCLEOTIDE SEQUENCE [LARGE SCALE GENOMIC DNA]</scope>
    <source>
        <strain evidence="11 12">S2-g</strain>
    </source>
</reference>
<evidence type="ECO:0000256" key="2">
    <source>
        <dbReference type="ARBA" id="ARBA00022448"/>
    </source>
</evidence>
<dbReference type="RefSeq" id="WP_367844168.1">
    <property type="nucleotide sequence ID" value="NZ_JBFOHL010000004.1"/>
</dbReference>